<protein>
    <submittedName>
        <fullName evidence="3">Porin</fullName>
    </submittedName>
</protein>
<name>A0AAE4B3W0_9RHOB</name>
<dbReference type="Gene3D" id="2.40.160.10">
    <property type="entry name" value="Porin"/>
    <property type="match status" value="1"/>
</dbReference>
<reference evidence="3" key="1">
    <citation type="submission" date="2022-07" db="EMBL/GenBank/DDBJ databases">
        <authorList>
            <person name="Otstavnykh N."/>
            <person name="Isaeva M."/>
            <person name="Bystritskaya E."/>
        </authorList>
    </citation>
    <scope>NUCLEOTIDE SEQUENCE</scope>
    <source>
        <strain evidence="3">KCTC 52189</strain>
    </source>
</reference>
<reference evidence="3" key="2">
    <citation type="submission" date="2023-02" db="EMBL/GenBank/DDBJ databases">
        <title>'Rhodoalgimonas zhirmunskyi' gen. nov., isolated from a red alga.</title>
        <authorList>
            <person name="Nedashkovskaya O.I."/>
            <person name="Otstavnykh N.Y."/>
            <person name="Bystritskaya E.P."/>
            <person name="Balabanova L.A."/>
            <person name="Isaeva M.P."/>
        </authorList>
    </citation>
    <scope>NUCLEOTIDE SEQUENCE</scope>
    <source>
        <strain evidence="3">KCTC 52189</strain>
    </source>
</reference>
<feature type="domain" description="Porin" evidence="2">
    <location>
        <begin position="7"/>
        <end position="320"/>
    </location>
</feature>
<dbReference type="EMBL" id="JANHAX010000003">
    <property type="protein sequence ID" value="MDQ2090453.1"/>
    <property type="molecule type" value="Genomic_DNA"/>
</dbReference>
<proteinExistence type="predicted"/>
<dbReference type="AlphaFoldDB" id="A0AAE4B3W0"/>
<feature type="chain" id="PRO_5042119358" evidence="1">
    <location>
        <begin position="20"/>
        <end position="335"/>
    </location>
</feature>
<feature type="signal peptide" evidence="1">
    <location>
        <begin position="1"/>
        <end position="19"/>
    </location>
</feature>
<sequence>MKKILFATTALVASAGVAAADVSFSGYGRFGAIDIDAGLNPAFDASGIYTRIRLQIDMTMEADNGLEFGARLRHQATSVNGAGYGGGFNGARFFARAGGFELGVGNIIGAIENMPGLYMGTQSAGIGLSGHTFSNLVTNTTSKGNFNWDAYSSGGAGADGVEVMYSAGDFSAHISYSDSPSGLVPAPFNVQQRVAAHVAYTFNDWTVALGYQDSDALVCALNNTYTGAFAPLTGPGCEDKALITVGGTVGPADLSLAYADNDGIGKWGLYANVEVGAATRVDAFVTSEEGVFGGETYGIGVSHNLGGGASLEAGFAKDDTVLDITTMDLGIRFNF</sequence>
<dbReference type="Pfam" id="PF13609">
    <property type="entry name" value="Porin_4"/>
    <property type="match status" value="1"/>
</dbReference>
<organism evidence="3 4">
    <name type="scientific">Marimonas arenosa</name>
    <dbReference type="NCBI Taxonomy" id="1795305"/>
    <lineage>
        <taxon>Bacteria</taxon>
        <taxon>Pseudomonadati</taxon>
        <taxon>Pseudomonadota</taxon>
        <taxon>Alphaproteobacteria</taxon>
        <taxon>Rhodobacterales</taxon>
        <taxon>Paracoccaceae</taxon>
        <taxon>Marimonas</taxon>
    </lineage>
</organism>
<dbReference type="RefSeq" id="WP_306735732.1">
    <property type="nucleotide sequence ID" value="NZ_JANHAX010000003.1"/>
</dbReference>
<evidence type="ECO:0000313" key="4">
    <source>
        <dbReference type="Proteomes" id="UP001226762"/>
    </source>
</evidence>
<gene>
    <name evidence="3" type="ORF">NO357_11140</name>
</gene>
<comment type="caution">
    <text evidence="3">The sequence shown here is derived from an EMBL/GenBank/DDBJ whole genome shotgun (WGS) entry which is preliminary data.</text>
</comment>
<keyword evidence="4" id="KW-1185">Reference proteome</keyword>
<dbReference type="SUPFAM" id="SSF56935">
    <property type="entry name" value="Porins"/>
    <property type="match status" value="1"/>
</dbReference>
<evidence type="ECO:0000256" key="1">
    <source>
        <dbReference type="SAM" id="SignalP"/>
    </source>
</evidence>
<keyword evidence="1" id="KW-0732">Signal</keyword>
<accession>A0AAE4B3W0</accession>
<dbReference type="InterPro" id="IPR033900">
    <property type="entry name" value="Gram_neg_porin_domain"/>
</dbReference>
<dbReference type="InterPro" id="IPR023614">
    <property type="entry name" value="Porin_dom_sf"/>
</dbReference>
<evidence type="ECO:0000313" key="3">
    <source>
        <dbReference type="EMBL" id="MDQ2090453.1"/>
    </source>
</evidence>
<dbReference type="GO" id="GO:0016020">
    <property type="term" value="C:membrane"/>
    <property type="evidence" value="ECO:0007669"/>
    <property type="project" value="InterPro"/>
</dbReference>
<dbReference type="GO" id="GO:0015288">
    <property type="term" value="F:porin activity"/>
    <property type="evidence" value="ECO:0007669"/>
    <property type="project" value="InterPro"/>
</dbReference>
<dbReference type="Proteomes" id="UP001226762">
    <property type="component" value="Unassembled WGS sequence"/>
</dbReference>
<evidence type="ECO:0000259" key="2">
    <source>
        <dbReference type="Pfam" id="PF13609"/>
    </source>
</evidence>